<feature type="region of interest" description="Disordered" evidence="1">
    <location>
        <begin position="634"/>
        <end position="655"/>
    </location>
</feature>
<dbReference type="eggNOG" id="ENOG502RB87">
    <property type="taxonomic scope" value="Eukaryota"/>
</dbReference>
<evidence type="ECO:0000313" key="2">
    <source>
        <dbReference type="EMBL" id="AAW45335.2"/>
    </source>
</evidence>
<feature type="region of interest" description="Disordered" evidence="1">
    <location>
        <begin position="1"/>
        <end position="57"/>
    </location>
</feature>
<gene>
    <name evidence="2" type="ordered locus">CNI02160</name>
</gene>
<protein>
    <submittedName>
        <fullName evidence="2">Uncharacterized protein</fullName>
    </submittedName>
</protein>
<dbReference type="PaxDb" id="214684-Q5KBL2"/>
<evidence type="ECO:0000313" key="3">
    <source>
        <dbReference type="Proteomes" id="UP000002149"/>
    </source>
</evidence>
<name>Q5KBL2_CRYD1</name>
<feature type="compositionally biased region" description="Low complexity" evidence="1">
    <location>
        <begin position="392"/>
        <end position="406"/>
    </location>
</feature>
<organism evidence="2 3">
    <name type="scientific">Cryptococcus deneoformans (strain JEC21 / ATCC MYA-565)</name>
    <name type="common">Cryptococcus neoformans var. neoformans serotype D</name>
    <dbReference type="NCBI Taxonomy" id="214684"/>
    <lineage>
        <taxon>Eukaryota</taxon>
        <taxon>Fungi</taxon>
        <taxon>Dikarya</taxon>
        <taxon>Basidiomycota</taxon>
        <taxon>Agaricomycotina</taxon>
        <taxon>Tremellomycetes</taxon>
        <taxon>Tremellales</taxon>
        <taxon>Cryptococcaceae</taxon>
        <taxon>Cryptococcus</taxon>
        <taxon>Cryptococcus neoformans species complex</taxon>
    </lineage>
</organism>
<feature type="compositionally biased region" description="Low complexity" evidence="1">
    <location>
        <begin position="45"/>
        <end position="57"/>
    </location>
</feature>
<feature type="region of interest" description="Disordered" evidence="1">
    <location>
        <begin position="191"/>
        <end position="214"/>
    </location>
</feature>
<sequence>MGHDGNFSGSNGTDDGDSQSQPRQQSHANSQPLGGKSLEARAYRSTPSVSSAISGSAVIPEDTFGTIKKHVQSLFPPSDLRPKASDGTSIAGDDSNSSRPSRRPLADISATANRTPTSAGIASEFSTPAELSFGPQSLPFMLRKRELVNEGTPSKPTSTATVTNLSKDPNGPSTGTQFSGRQQLILDHHNESHETHKSSVNHDTNLHQSSVDHSNKPLFEKKLTSWRRDQIKKAKQPELILASTPKPIPTFYGPLSLPYARNPSGVDATVADDSAYISPVFGLRPASGGVSSMIGTESVRSISSATQSSGVQSFRSASGSSVLYSTGKKNLGTKLASEDSISIGETYKAMPLVLRDTYQNNGIKADNSILALGSKVAHDSIPRKFDPTSPNSSSETAETTQEATDTYSRSAIFPNPQGKKRVVSDTELLERKLGTSVIGPSKSHANLRQLISLSPIPGSPADYQRKSDITAIRNACKARVRSTSMSRVKPTPTQSEEEDYTSSYATPIRIPAFLPVFFNPSSMTCEINVSPDRAIAQTPVPGHQTIYVKSGSSLPSKADVSHNWRHKPRSQVFRSKQALQPSRALAQTPSARPLHTDAARHAGQIMTIDKLFEKFSPQVEETQALFKSPVMGELSSSDSTSLAGPNLSPVPSKVIQDPDGEIYVDKVNSGASDAFKTANTPLKPHSDDVYVAPPAPYLSKATPGAGRLLNNARQSGRK</sequence>
<dbReference type="VEuPathDB" id="FungiDB:CNI02160"/>
<dbReference type="Proteomes" id="UP000002149">
    <property type="component" value="Chromosome 9"/>
</dbReference>
<feature type="compositionally biased region" description="Polar residues" evidence="1">
    <location>
        <begin position="634"/>
        <end position="643"/>
    </location>
</feature>
<dbReference type="OrthoDB" id="2573559at2759"/>
<evidence type="ECO:0000256" key="1">
    <source>
        <dbReference type="SAM" id="MobiDB-lite"/>
    </source>
</evidence>
<dbReference type="KEGG" id="cne:CNI02160"/>
<feature type="compositionally biased region" description="Polar residues" evidence="1">
    <location>
        <begin position="110"/>
        <end position="126"/>
    </location>
</feature>
<dbReference type="HOGENOM" id="CLU_399015_0_0_1"/>
<dbReference type="InParanoid" id="Q5KBL2"/>
<feature type="compositionally biased region" description="Polar residues" evidence="1">
    <location>
        <begin position="151"/>
        <end position="178"/>
    </location>
</feature>
<accession>Q5KBL2</accession>
<reference evidence="2 3" key="1">
    <citation type="journal article" date="2005" name="Science">
        <title>The genome of the basidiomycetous yeast and human pathogen Cryptococcus neoformans.</title>
        <authorList>
            <person name="Loftus B.J."/>
            <person name="Fung E."/>
            <person name="Roncaglia P."/>
            <person name="Rowley D."/>
            <person name="Amedeo P."/>
            <person name="Bruno D."/>
            <person name="Vamathevan J."/>
            <person name="Miranda M."/>
            <person name="Anderson I.J."/>
            <person name="Fraser J.A."/>
            <person name="Allen J.E."/>
            <person name="Bosdet I.E."/>
            <person name="Brent M.R."/>
            <person name="Chiu R."/>
            <person name="Doering T.L."/>
            <person name="Donlin M.J."/>
            <person name="D'Souza C.A."/>
            <person name="Fox D.S."/>
            <person name="Grinberg V."/>
            <person name="Fu J."/>
            <person name="Fukushima M."/>
            <person name="Haas B.J."/>
            <person name="Huang J.C."/>
            <person name="Janbon G."/>
            <person name="Jones S.J."/>
            <person name="Koo H.L."/>
            <person name="Krzywinski M.I."/>
            <person name="Kwon-Chung J.K."/>
            <person name="Lengeler K.B."/>
            <person name="Maiti R."/>
            <person name="Marra M.A."/>
            <person name="Marra R.E."/>
            <person name="Mathewson C.A."/>
            <person name="Mitchell T.G."/>
            <person name="Pertea M."/>
            <person name="Riggs F.R."/>
            <person name="Salzberg S.L."/>
            <person name="Schein J.E."/>
            <person name="Shvartsbeyn A."/>
            <person name="Shin H."/>
            <person name="Shumway M."/>
            <person name="Specht C.A."/>
            <person name="Suh B.B."/>
            <person name="Tenney A."/>
            <person name="Utterback T.R."/>
            <person name="Wickes B.L."/>
            <person name="Wortman J.R."/>
            <person name="Wye N.H."/>
            <person name="Kronstad J.W."/>
            <person name="Lodge J.K."/>
            <person name="Heitman J."/>
            <person name="Davis R.W."/>
            <person name="Fraser C.M."/>
            <person name="Hyman R.W."/>
        </authorList>
    </citation>
    <scope>NUCLEOTIDE SEQUENCE [LARGE SCALE GENOMIC DNA]</scope>
    <source>
        <strain evidence="3">JEC21 / ATCC MYA-565</strain>
    </source>
</reference>
<keyword evidence="3" id="KW-1185">Reference proteome</keyword>
<dbReference type="AlphaFoldDB" id="Q5KBL2"/>
<dbReference type="RefSeq" id="XP_024513459.1">
    <property type="nucleotide sequence ID" value="XM_024657823.1"/>
</dbReference>
<dbReference type="GeneID" id="3259628"/>
<proteinExistence type="predicted"/>
<dbReference type="EMBL" id="AE017349">
    <property type="protein sequence ID" value="AAW45335.2"/>
    <property type="molecule type" value="Genomic_DNA"/>
</dbReference>
<feature type="region of interest" description="Disordered" evidence="1">
    <location>
        <begin position="381"/>
        <end position="419"/>
    </location>
</feature>
<feature type="compositionally biased region" description="Polar residues" evidence="1">
    <location>
        <begin position="7"/>
        <end position="32"/>
    </location>
</feature>
<feature type="region of interest" description="Disordered" evidence="1">
    <location>
        <begin position="694"/>
        <end position="718"/>
    </location>
</feature>
<feature type="compositionally biased region" description="Polar residues" evidence="1">
    <location>
        <begin position="201"/>
        <end position="212"/>
    </location>
</feature>
<feature type="region of interest" description="Disordered" evidence="1">
    <location>
        <begin position="73"/>
        <end position="178"/>
    </location>
</feature>